<feature type="transmembrane region" description="Helical" evidence="5">
    <location>
        <begin position="221"/>
        <end position="239"/>
    </location>
</feature>
<keyword evidence="3 5" id="KW-1133">Transmembrane helix</keyword>
<dbReference type="Proteomes" id="UP001201262">
    <property type="component" value="Unassembled WGS sequence"/>
</dbReference>
<name>A0AAD4KWP6_9EURO</name>
<organism evidence="6 7">
    <name type="scientific">Talaromyces proteolyticus</name>
    <dbReference type="NCBI Taxonomy" id="1131652"/>
    <lineage>
        <taxon>Eukaryota</taxon>
        <taxon>Fungi</taxon>
        <taxon>Dikarya</taxon>
        <taxon>Ascomycota</taxon>
        <taxon>Pezizomycotina</taxon>
        <taxon>Eurotiomycetes</taxon>
        <taxon>Eurotiomycetidae</taxon>
        <taxon>Eurotiales</taxon>
        <taxon>Trichocomaceae</taxon>
        <taxon>Talaromyces</taxon>
        <taxon>Talaromyces sect. Bacilispori</taxon>
    </lineage>
</organism>
<dbReference type="Pfam" id="PF04479">
    <property type="entry name" value="RTA1"/>
    <property type="match status" value="1"/>
</dbReference>
<feature type="transmembrane region" description="Helical" evidence="5">
    <location>
        <begin position="71"/>
        <end position="98"/>
    </location>
</feature>
<dbReference type="InterPro" id="IPR007568">
    <property type="entry name" value="RTA1"/>
</dbReference>
<keyword evidence="4 5" id="KW-0472">Membrane</keyword>
<comment type="caution">
    <text evidence="6">The sequence shown here is derived from an EMBL/GenBank/DDBJ whole genome shotgun (WGS) entry which is preliminary data.</text>
</comment>
<sequence length="295" mass="33230">MQQKLSFYDFNPSLAAAVLFAALYGICFILTTALWVKHRAWVCVIMVVAVAMETVGYIGRSISTQNVTNQSIYVLQFALTVLAPVLVAAFCYIIFGRIVFLAVPRGSRTLKLIWVPPRFVTPIFVFFDIIALLLQLAGAVIISGTQATDKDAQKKINNGKGIAQAGVVVQLAAFGLFSIIAVRFNFTSKRFKKSAHEQFPDEENDRTLQMDTAPKQKHWPAILRVVNLVSGLILIRTIYRMIEFNEGPSGYLSTNEWCTYVFDALVILPCFVLFIWWHPAKYLPYLGFRLPKHAR</sequence>
<evidence type="ECO:0000256" key="5">
    <source>
        <dbReference type="SAM" id="Phobius"/>
    </source>
</evidence>
<dbReference type="PANTHER" id="PTHR31465:SF28">
    <property type="entry name" value="DOMAIN PROTEIN, PUTATIVE-RELATED"/>
    <property type="match status" value="1"/>
</dbReference>
<feature type="transmembrane region" description="Helical" evidence="5">
    <location>
        <begin position="259"/>
        <end position="277"/>
    </location>
</feature>
<proteinExistence type="predicted"/>
<evidence type="ECO:0000256" key="4">
    <source>
        <dbReference type="ARBA" id="ARBA00023136"/>
    </source>
</evidence>
<evidence type="ECO:0000256" key="2">
    <source>
        <dbReference type="ARBA" id="ARBA00022692"/>
    </source>
</evidence>
<feature type="transmembrane region" description="Helical" evidence="5">
    <location>
        <begin position="14"/>
        <end position="36"/>
    </location>
</feature>
<dbReference type="AlphaFoldDB" id="A0AAD4KWP6"/>
<feature type="transmembrane region" description="Helical" evidence="5">
    <location>
        <begin position="119"/>
        <end position="142"/>
    </location>
</feature>
<dbReference type="EMBL" id="JAJTJA010000005">
    <property type="protein sequence ID" value="KAH8698587.1"/>
    <property type="molecule type" value="Genomic_DNA"/>
</dbReference>
<evidence type="ECO:0000256" key="3">
    <source>
        <dbReference type="ARBA" id="ARBA00022989"/>
    </source>
</evidence>
<feature type="transmembrane region" description="Helical" evidence="5">
    <location>
        <begin position="162"/>
        <end position="184"/>
    </location>
</feature>
<keyword evidence="7" id="KW-1185">Reference proteome</keyword>
<dbReference type="GO" id="GO:0016020">
    <property type="term" value="C:membrane"/>
    <property type="evidence" value="ECO:0007669"/>
    <property type="project" value="UniProtKB-SubCell"/>
</dbReference>
<comment type="subcellular location">
    <subcellularLocation>
        <location evidence="1">Membrane</location>
        <topology evidence="1">Multi-pass membrane protein</topology>
    </subcellularLocation>
</comment>
<reference evidence="6" key="1">
    <citation type="submission" date="2021-12" db="EMBL/GenBank/DDBJ databases">
        <title>Convergent genome expansion in fungi linked to evolution of root-endophyte symbiosis.</title>
        <authorList>
            <consortium name="DOE Joint Genome Institute"/>
            <person name="Ke Y.-H."/>
            <person name="Bonito G."/>
            <person name="Liao H.-L."/>
            <person name="Looney B."/>
            <person name="Rojas-Flechas A."/>
            <person name="Nash J."/>
            <person name="Hameed K."/>
            <person name="Schadt C."/>
            <person name="Martin F."/>
            <person name="Crous P.W."/>
            <person name="Miettinen O."/>
            <person name="Magnuson J.K."/>
            <person name="Labbe J."/>
            <person name="Jacobson D."/>
            <person name="Doktycz M.J."/>
            <person name="Veneault-Fourrey C."/>
            <person name="Kuo A."/>
            <person name="Mondo S."/>
            <person name="Calhoun S."/>
            <person name="Riley R."/>
            <person name="Ohm R."/>
            <person name="LaButti K."/>
            <person name="Andreopoulos B."/>
            <person name="Pangilinan J."/>
            <person name="Nolan M."/>
            <person name="Tritt A."/>
            <person name="Clum A."/>
            <person name="Lipzen A."/>
            <person name="Daum C."/>
            <person name="Barry K."/>
            <person name="Grigoriev I.V."/>
            <person name="Vilgalys R."/>
        </authorList>
    </citation>
    <scope>NUCLEOTIDE SEQUENCE</scope>
    <source>
        <strain evidence="6">PMI_201</strain>
    </source>
</reference>
<feature type="transmembrane region" description="Helical" evidence="5">
    <location>
        <begin position="41"/>
        <end position="59"/>
    </location>
</feature>
<evidence type="ECO:0000256" key="1">
    <source>
        <dbReference type="ARBA" id="ARBA00004141"/>
    </source>
</evidence>
<accession>A0AAD4KWP6</accession>
<evidence type="ECO:0000313" key="7">
    <source>
        <dbReference type="Proteomes" id="UP001201262"/>
    </source>
</evidence>
<keyword evidence="2 5" id="KW-0812">Transmembrane</keyword>
<evidence type="ECO:0000313" key="6">
    <source>
        <dbReference type="EMBL" id="KAH8698587.1"/>
    </source>
</evidence>
<dbReference type="PANTHER" id="PTHR31465">
    <property type="entry name" value="PROTEIN RTA1-RELATED"/>
    <property type="match status" value="1"/>
</dbReference>
<gene>
    <name evidence="6" type="ORF">BGW36DRAFT_426288</name>
</gene>
<dbReference type="GeneID" id="70250531"/>
<protein>
    <submittedName>
        <fullName evidence="6">RTA1 like protein</fullName>
    </submittedName>
</protein>
<dbReference type="RefSeq" id="XP_046073051.1">
    <property type="nucleotide sequence ID" value="XM_046220244.1"/>
</dbReference>